<feature type="region of interest" description="N-terminal hotdog fold" evidence="5">
    <location>
        <begin position="1434"/>
        <end position="1559"/>
    </location>
</feature>
<name>A0ABV5CTV8_9ACTN</name>
<dbReference type="SUPFAM" id="SSF52151">
    <property type="entry name" value="FabD/lysophospholipase-like"/>
    <property type="match status" value="1"/>
</dbReference>
<keyword evidence="1" id="KW-0596">Phosphopantetheine</keyword>
<dbReference type="PROSITE" id="PS52019">
    <property type="entry name" value="PKS_MFAS_DH"/>
    <property type="match status" value="1"/>
</dbReference>
<dbReference type="InterPro" id="IPR014030">
    <property type="entry name" value="Ketoacyl_synth_N"/>
</dbReference>
<evidence type="ECO:0000256" key="2">
    <source>
        <dbReference type="ARBA" id="ARBA00022553"/>
    </source>
</evidence>
<comment type="caution">
    <text evidence="8">The sequence shown here is derived from an EMBL/GenBank/DDBJ whole genome shotgun (WGS) entry which is preliminary data.</text>
</comment>
<dbReference type="Gene3D" id="3.40.50.720">
    <property type="entry name" value="NAD(P)-binding Rossmann-like Domain"/>
    <property type="match status" value="1"/>
</dbReference>
<dbReference type="Pfam" id="PF21089">
    <property type="entry name" value="PKS_DH_N"/>
    <property type="match status" value="1"/>
</dbReference>
<dbReference type="Gene3D" id="3.10.129.110">
    <property type="entry name" value="Polyketide synthase dehydratase"/>
    <property type="match status" value="1"/>
</dbReference>
<dbReference type="InterPro" id="IPR014031">
    <property type="entry name" value="Ketoacyl_synth_C"/>
</dbReference>
<accession>A0ABV5CTV8</accession>
<keyword evidence="4" id="KW-0012">Acyltransferase</keyword>
<feature type="domain" description="PKS/mFAS DH" evidence="7">
    <location>
        <begin position="1434"/>
        <end position="1710"/>
    </location>
</feature>
<dbReference type="SMART" id="SM00825">
    <property type="entry name" value="PKS_KS"/>
    <property type="match status" value="1"/>
</dbReference>
<keyword evidence="9" id="KW-1185">Reference proteome</keyword>
<dbReference type="Pfam" id="PF00109">
    <property type="entry name" value="ketoacyl-synt"/>
    <property type="match status" value="1"/>
</dbReference>
<reference evidence="8 9" key="1">
    <citation type="submission" date="2024-04" db="EMBL/GenBank/DDBJ databases">
        <title>Polymorphospora sp. isolated from Baiyangdian Lake in Xiong'an New Area.</title>
        <authorList>
            <person name="Zhang X."/>
            <person name="Liu J."/>
        </authorList>
    </citation>
    <scope>NUCLEOTIDE SEQUENCE [LARGE SCALE GENOMIC DNA]</scope>
    <source>
        <strain evidence="8 9">2-325</strain>
    </source>
</reference>
<dbReference type="InterPro" id="IPR014043">
    <property type="entry name" value="Acyl_transferase_dom"/>
</dbReference>
<organism evidence="8 9">
    <name type="scientific">Polymorphospora lycopeni</name>
    <dbReference type="NCBI Taxonomy" id="3140240"/>
    <lineage>
        <taxon>Bacteria</taxon>
        <taxon>Bacillati</taxon>
        <taxon>Actinomycetota</taxon>
        <taxon>Actinomycetes</taxon>
        <taxon>Micromonosporales</taxon>
        <taxon>Micromonosporaceae</taxon>
        <taxon>Polymorphospora</taxon>
    </lineage>
</organism>
<dbReference type="SMART" id="SM00826">
    <property type="entry name" value="PKS_DH"/>
    <property type="match status" value="1"/>
</dbReference>
<feature type="region of interest" description="C-terminal hotdog fold" evidence="5">
    <location>
        <begin position="1573"/>
        <end position="1710"/>
    </location>
</feature>
<evidence type="ECO:0000313" key="8">
    <source>
        <dbReference type="EMBL" id="MFB6395437.1"/>
    </source>
</evidence>
<dbReference type="Pfam" id="PF08659">
    <property type="entry name" value="KR"/>
    <property type="match status" value="1"/>
</dbReference>
<dbReference type="SUPFAM" id="SSF53901">
    <property type="entry name" value="Thiolase-like"/>
    <property type="match status" value="1"/>
</dbReference>
<dbReference type="Gene3D" id="1.10.1200.10">
    <property type="entry name" value="ACP-like"/>
    <property type="match status" value="1"/>
</dbReference>
<feature type="active site" description="Proton donor; for dehydratase activity" evidence="5">
    <location>
        <position position="1632"/>
    </location>
</feature>
<evidence type="ECO:0000259" key="6">
    <source>
        <dbReference type="PROSITE" id="PS52004"/>
    </source>
</evidence>
<dbReference type="InterPro" id="IPR049551">
    <property type="entry name" value="PKS_DH_C"/>
</dbReference>
<dbReference type="SMART" id="SM00827">
    <property type="entry name" value="PKS_AT"/>
    <property type="match status" value="1"/>
</dbReference>
<evidence type="ECO:0000259" key="7">
    <source>
        <dbReference type="PROSITE" id="PS52019"/>
    </source>
</evidence>
<evidence type="ECO:0000256" key="1">
    <source>
        <dbReference type="ARBA" id="ARBA00022450"/>
    </source>
</evidence>
<dbReference type="SMART" id="SM00822">
    <property type="entry name" value="PKS_KR"/>
    <property type="match status" value="1"/>
</dbReference>
<dbReference type="Pfam" id="PF14765">
    <property type="entry name" value="PS-DH"/>
    <property type="match status" value="1"/>
</dbReference>
<dbReference type="Gene3D" id="3.40.366.10">
    <property type="entry name" value="Malonyl-Coenzyme A Acyl Carrier Protein, domain 2"/>
    <property type="match status" value="1"/>
</dbReference>
<dbReference type="InterPro" id="IPR042104">
    <property type="entry name" value="PKS_dehydratase_sf"/>
</dbReference>
<dbReference type="Gene3D" id="3.40.47.10">
    <property type="match status" value="1"/>
</dbReference>
<dbReference type="InterPro" id="IPR036736">
    <property type="entry name" value="ACP-like_sf"/>
</dbReference>
<dbReference type="InterPro" id="IPR050091">
    <property type="entry name" value="PKS_NRPS_Biosynth_Enz"/>
</dbReference>
<evidence type="ECO:0000313" key="9">
    <source>
        <dbReference type="Proteomes" id="UP001582793"/>
    </source>
</evidence>
<dbReference type="Pfam" id="PF02801">
    <property type="entry name" value="Ketoacyl-synt_C"/>
    <property type="match status" value="1"/>
</dbReference>
<dbReference type="PROSITE" id="PS52004">
    <property type="entry name" value="KS3_2"/>
    <property type="match status" value="1"/>
</dbReference>
<dbReference type="PANTHER" id="PTHR43775:SF51">
    <property type="entry name" value="INACTIVE PHENOLPHTHIOCEROL SYNTHESIS POLYKETIDE SYNTHASE TYPE I PKS1-RELATED"/>
    <property type="match status" value="1"/>
</dbReference>
<keyword evidence="2" id="KW-0597">Phosphoprotein</keyword>
<dbReference type="CDD" id="cd00833">
    <property type="entry name" value="PKS"/>
    <property type="match status" value="1"/>
</dbReference>
<dbReference type="SUPFAM" id="SSF55048">
    <property type="entry name" value="Probable ACP-binding domain of malonyl-CoA ACP transacylase"/>
    <property type="match status" value="1"/>
</dbReference>
<dbReference type="InterPro" id="IPR016035">
    <property type="entry name" value="Acyl_Trfase/lysoPLipase"/>
</dbReference>
<protein>
    <submittedName>
        <fullName evidence="8">SDR family NAD(P)-dependent oxidoreductase</fullName>
    </submittedName>
</protein>
<keyword evidence="3" id="KW-0808">Transferase</keyword>
<gene>
    <name evidence="8" type="ORF">AAFH96_20320</name>
</gene>
<dbReference type="SUPFAM" id="SSF51735">
    <property type="entry name" value="NAD(P)-binding Rossmann-fold domains"/>
    <property type="match status" value="1"/>
</dbReference>
<dbReference type="InterPro" id="IPR013968">
    <property type="entry name" value="PKS_KR"/>
</dbReference>
<dbReference type="Pfam" id="PF00698">
    <property type="entry name" value="Acyl_transf_1"/>
    <property type="match status" value="1"/>
</dbReference>
<dbReference type="InterPro" id="IPR016036">
    <property type="entry name" value="Malonyl_transacylase_ACP-bd"/>
</dbReference>
<dbReference type="PANTHER" id="PTHR43775">
    <property type="entry name" value="FATTY ACID SYNTHASE"/>
    <property type="match status" value="1"/>
</dbReference>
<proteinExistence type="predicted"/>
<dbReference type="InterPro" id="IPR016039">
    <property type="entry name" value="Thiolase-like"/>
</dbReference>
<dbReference type="EMBL" id="JBCGDC010000059">
    <property type="protein sequence ID" value="MFB6395437.1"/>
    <property type="molecule type" value="Genomic_DNA"/>
</dbReference>
<dbReference type="InterPro" id="IPR020841">
    <property type="entry name" value="PKS_Beta-ketoAc_synthase_dom"/>
</dbReference>
<dbReference type="InterPro" id="IPR036291">
    <property type="entry name" value="NAD(P)-bd_dom_sf"/>
</dbReference>
<dbReference type="Proteomes" id="UP001582793">
    <property type="component" value="Unassembled WGS sequence"/>
</dbReference>
<dbReference type="InterPro" id="IPR020807">
    <property type="entry name" value="PKS_DH"/>
</dbReference>
<dbReference type="InterPro" id="IPR049900">
    <property type="entry name" value="PKS_mFAS_DH"/>
</dbReference>
<dbReference type="InterPro" id="IPR057326">
    <property type="entry name" value="KR_dom"/>
</dbReference>
<dbReference type="InterPro" id="IPR001227">
    <property type="entry name" value="Ac_transferase_dom_sf"/>
</dbReference>
<evidence type="ECO:0000256" key="3">
    <source>
        <dbReference type="ARBA" id="ARBA00022679"/>
    </source>
</evidence>
<feature type="active site" description="Proton acceptor; for dehydratase activity" evidence="5">
    <location>
        <position position="1466"/>
    </location>
</feature>
<sequence>MSTEPIAIVGMACHYPDATDAGQLWQTVLGRRRAFRRLPEQRLGAGYRGTPDEADTTYVTHAGLLRDWSFDRQRFGIPGPLYRSADLSHWLALQTAAEVLSDAGLSGPDLDRAGVDRDLVGVVLGNSLTGEFSRAATVRARLPFLRDASALAMRRSGIEPDRVTATLGELEQLVGDAFAAPNDETLAGALSNTIAGRICNHFDFHGTGYTVDGACSSSLLAVMTACRALRDHELDLAIAGGVDLSLDPLELVGFARVGALAVDEMRVYDANPTGFLPGEGCGMVALMRASHADRLGLRTYATIVGWGTSSDGSGGLTRPEVSGQTRALARAYRMAGVDPAAVGLIEGHGTGTAVGDQVEMRVLRQVLERAGTPAAFGSIKANIGHTKAAAGVAGLIKAALATYHRILPPTTGCEEPHDLLRGPGVPVRILAEPQPWTDPEPVAGVSSMGFGGINTHLVLRGAGSGAPLPAPAVARWAAPVPEYDIVLLHGRDRADLADRLDLLAAQADRLSVAELHDLAATCHHTGDHGPARAALVAARPDQLAAAARRARELLAEPVAVGIDERAGCAVGVGAPARVGLLFPGQAAPVRARLPYWLDRPGVPVVPDGVGLRDGDAATQVAQPAIVRQSLAGLAWLHALGCRPVAAVGHSLGEITALVHAGALDPVDGLRLAAVRGRLMADYGRPGTGMANLATDADRAAALLDGTGVVVSGRNGAHQTTVAGPVPRVREVLRRAAAAGVTGVELAVSHGFHSPAMEPVADPLRFALSGFTFGEPRATVVSTTTGAPLTPATDLAALLVEQLTRPVDFLAAVRDLAGRCDLLVETGPGTILTRLAPDCGVPLPAVSLDCGGGQRQHAMATAVLAAAGAADLGPYFAGRGYRLMTAGQPVELLTNPCETLPVDEVADVRPPARAVASAPAAAPVAEAAAPVTTGGEPLAVLREHLARTLELPVAAIRPTADLLGDLHLSSLQVVHTVSEVARMLGRDVKLTPVLLAGATVAQAAEVLASADRPAAPVAAPDAPPEPPPGPRVFAHRLVEHRTPDRPAPTVAWRVVAPDGHWLAERLAAPDDVPATGLAVALPEVDPGVPSDHLAGPVAELLARIGRERPERLLVTHHGHPAAAAVARSAVAEYGCHATVVELPADARPDDLPDLVADGYQELRIGSDGSRHRVETSVRATGEGGDAPLRPGDVLLVTGGVDGITAEAASVLAERSGCRLLVLGRTAADAPAVVAGLDRLRRRAPATYVSCDVTDADQVRRTLAAAAADGVVAGIVHGAGINEPRPMPDVDAASLHRVLRPKVDGLRHLLDAAGPDLRLVVGFGSIIGRCGLTGQPEYCVANDWMRLLVERWAAAHPDRRALVLEWSVWSDLGMGVRLGAVDSLARRGVAPILPADGCAVLLDLVGDPGAPVTVTVTSRFPAMPTFATATVEVPALRFAESRRDLLPGVEVVLENSLSLGADPYLDDHRLDGTAVFPAVLGLEAMAQSARSLRGPRPVWSVCDAEFAAPITVPERAERALRCSAVGAATNPDAVTVTLRDDSDGFAADRFRGTVDPLPPAAPPDAEVGPAPAGAAPHPFYGDLLFHSGRFRRLVGYDRLSAFEVRAWVGADQAGRWFSAFHGDELLLGDPGLHDASIHVLLACVPHRRALPVGVDRFTVWHRPDGPVLVTAVERRHTADDYVYDVEARDAAGRAVAAWEGLRLRAVGRPRPGPLPVAAVGPYLARRLIECGVADTVDLSSAPSGAGVPGVLGAVAGGPVGLEWRWATDEVPATDDAPAGEGEGWQHQLARDVADKADEPFAQALGRVTSAWAALRQLTGGTHDQPLRVDIVVDPGTVVLRANGTQVLTARMSLVGADRPAIAAVAVAVEGR</sequence>
<dbReference type="SUPFAM" id="SSF47336">
    <property type="entry name" value="ACP-like"/>
    <property type="match status" value="1"/>
</dbReference>
<evidence type="ECO:0000256" key="5">
    <source>
        <dbReference type="PROSITE-ProRule" id="PRU01363"/>
    </source>
</evidence>
<feature type="domain" description="Ketosynthase family 3 (KS3)" evidence="6">
    <location>
        <begin position="3"/>
        <end position="461"/>
    </location>
</feature>
<dbReference type="RefSeq" id="WP_375735233.1">
    <property type="nucleotide sequence ID" value="NZ_JBCGDC010000059.1"/>
</dbReference>
<dbReference type="InterPro" id="IPR049552">
    <property type="entry name" value="PKS_DH_N"/>
</dbReference>
<evidence type="ECO:0000256" key="4">
    <source>
        <dbReference type="ARBA" id="ARBA00023315"/>
    </source>
</evidence>